<gene>
    <name evidence="2" type="ORF">G163CM_15480</name>
</gene>
<reference evidence="2 3" key="1">
    <citation type="journal article" date="2022" name="Int. J. Syst. Evol. Microbiol.">
        <title>Pseudocitrobacter corydidari sp. nov., isolated from the Asian emerald cockroach Corydidarum magnifica.</title>
        <authorList>
            <person name="Guzman J."/>
            <person name="Poehlein A."/>
            <person name="Glaeser S.P."/>
            <person name="Schwengers O."/>
            <person name="Blom J."/>
            <person name="Hollensteiner J."/>
            <person name="Kampfer P."/>
            <person name="Vilcinskas A."/>
        </authorList>
    </citation>
    <scope>NUCLEOTIDE SEQUENCE [LARGE SCALE GENOMIC DNA]</scope>
    <source>
        <strain evidence="2">G163CM</strain>
    </source>
</reference>
<sequence length="133" mass="14849">MLIALSIILLLLMPSSLYASQQTIVGCFSNGTTNLKFTEIISKEASLGYVLYEKGSAFIPLAFVGRTEEVFEGRPSEFTYTWLEVIKGQVNGTYVVSTQGAVFNDFYYKSAAGKIIRFKENISVLTDDMNCKW</sequence>
<dbReference type="Proteomes" id="UP001199659">
    <property type="component" value="Chromosome"/>
</dbReference>
<proteinExistence type="predicted"/>
<evidence type="ECO:0000313" key="2">
    <source>
        <dbReference type="EMBL" id="UGS40849.1"/>
    </source>
</evidence>
<evidence type="ECO:0000313" key="3">
    <source>
        <dbReference type="Proteomes" id="UP001199659"/>
    </source>
</evidence>
<keyword evidence="3" id="KW-1185">Reference proteome</keyword>
<keyword evidence="1" id="KW-0732">Signal</keyword>
<organism evidence="2 3">
    <name type="scientific">Pseudocitrobacter corydidari</name>
    <dbReference type="NCBI Taxonomy" id="2891570"/>
    <lineage>
        <taxon>Bacteria</taxon>
        <taxon>Pseudomonadati</taxon>
        <taxon>Pseudomonadota</taxon>
        <taxon>Gammaproteobacteria</taxon>
        <taxon>Enterobacterales</taxon>
        <taxon>Enterobacteriaceae</taxon>
        <taxon>Pseudocitrobacter</taxon>
    </lineage>
</organism>
<feature type="signal peptide" evidence="1">
    <location>
        <begin position="1"/>
        <end position="19"/>
    </location>
</feature>
<dbReference type="EMBL" id="CP087880">
    <property type="protein sequence ID" value="UGS40849.1"/>
    <property type="molecule type" value="Genomic_DNA"/>
</dbReference>
<protein>
    <submittedName>
        <fullName evidence="2">Uncharacterized protein</fullName>
    </submittedName>
</protein>
<name>A0ABY3S457_9ENTR</name>
<dbReference type="RefSeq" id="WP_231827616.1">
    <property type="nucleotide sequence ID" value="NZ_CP087880.1"/>
</dbReference>
<feature type="chain" id="PRO_5045935652" evidence="1">
    <location>
        <begin position="20"/>
        <end position="133"/>
    </location>
</feature>
<accession>A0ABY3S457</accession>
<evidence type="ECO:0000256" key="1">
    <source>
        <dbReference type="SAM" id="SignalP"/>
    </source>
</evidence>